<reference evidence="4" key="1">
    <citation type="submission" date="2016-10" db="EMBL/GenBank/DDBJ databases">
        <authorList>
            <person name="Varghese N."/>
            <person name="Submissions S."/>
        </authorList>
    </citation>
    <scope>NUCLEOTIDE SEQUENCE [LARGE SCALE GENOMIC DNA]</scope>
    <source>
        <strain evidence="4">DSM 3695</strain>
    </source>
</reference>
<dbReference type="Pfam" id="PF20434">
    <property type="entry name" value="BD-FAE"/>
    <property type="match status" value="1"/>
</dbReference>
<evidence type="ECO:0000313" key="4">
    <source>
        <dbReference type="Proteomes" id="UP000199310"/>
    </source>
</evidence>
<feature type="signal peptide" evidence="1">
    <location>
        <begin position="1"/>
        <end position="21"/>
    </location>
</feature>
<dbReference type="EMBL" id="FOJG01000002">
    <property type="protein sequence ID" value="SEW51714.1"/>
    <property type="molecule type" value="Genomic_DNA"/>
</dbReference>
<dbReference type="GO" id="GO:0070291">
    <property type="term" value="P:N-acylethanolamine metabolic process"/>
    <property type="evidence" value="ECO:0007669"/>
    <property type="project" value="TreeGrafter"/>
</dbReference>
<dbReference type="InterPro" id="IPR030395">
    <property type="entry name" value="GP_PDE_dom"/>
</dbReference>
<dbReference type="Gene3D" id="3.20.20.190">
    <property type="entry name" value="Phosphatidylinositol (PI) phosphodiesterase"/>
    <property type="match status" value="1"/>
</dbReference>
<name>A0A1I0S7K0_9BACT</name>
<dbReference type="RefSeq" id="WP_089898164.1">
    <property type="nucleotide sequence ID" value="NZ_FOJG01000002.1"/>
</dbReference>
<dbReference type="PANTHER" id="PTHR46320:SF1">
    <property type="entry name" value="GLYCEROPHOSPHODIESTER PHOSPHODIESTERASE 1"/>
    <property type="match status" value="1"/>
</dbReference>
<organism evidence="3 4">
    <name type="scientific">Chitinophaga arvensicola</name>
    <dbReference type="NCBI Taxonomy" id="29529"/>
    <lineage>
        <taxon>Bacteria</taxon>
        <taxon>Pseudomonadati</taxon>
        <taxon>Bacteroidota</taxon>
        <taxon>Chitinophagia</taxon>
        <taxon>Chitinophagales</taxon>
        <taxon>Chitinophagaceae</taxon>
        <taxon>Chitinophaga</taxon>
    </lineage>
</organism>
<dbReference type="SUPFAM" id="SSF51695">
    <property type="entry name" value="PLC-like phosphodiesterases"/>
    <property type="match status" value="1"/>
</dbReference>
<dbReference type="InterPro" id="IPR029058">
    <property type="entry name" value="AB_hydrolase_fold"/>
</dbReference>
<gene>
    <name evidence="3" type="ORF">SAMN04488122_4459</name>
</gene>
<feature type="chain" id="PRO_5011761272" evidence="1">
    <location>
        <begin position="22"/>
        <end position="542"/>
    </location>
</feature>
<sequence length="542" mass="59513">MKMKSTLLIAITVGCAASTFAQTLPAARHSFVVVAHRGNHVSVPENTVAAIEATIRCGADYAELDLRTTKDGQLVLMHNATVDKMTDGKGNVSDLTLADIKKLKVKSSDGKTYRVPTFAEALQACKGKLNIYLDFKAADVPETWKQLKAAGMEKQVVVYLNEKEQYKAWRKTAPDMPLMTSLPEEVTNPEQLEFFLKNVRVAVLDNISDPAMLAVTKKYNTAVWLDVQTPTEGPGDWQAAMNKGVQGVQTDHPEALIRYLDSSKLRNGLPAGVAVAAPLAIPVSSYRTLRNVSYGNAGDDNTLDAYMPDNHNGQTKIIVYMHGGGWTGGDKKELPKELIDELVGKLHYGVVSMNYRLIRDGKDRYPAQLEDVRKVLAFISSKAKKLQFDGSQFALMGGSAGGYLAMQYAYAMDSLKQIKTVVDLWGPTDFTDKKVRQENKDADDKVTRLLGEPDPAAKIAADASPYYRLTKATGVPTILFHGGEDPLVHVSQAVKLHDKLLALGVPTQLELYPHEKHGVGGMAAMDAMVKMVRWLKQYYPAE</sequence>
<dbReference type="InterPro" id="IPR049492">
    <property type="entry name" value="BD-FAE-like_dom"/>
</dbReference>
<keyword evidence="4" id="KW-1185">Reference proteome</keyword>
<protein>
    <submittedName>
        <fullName evidence="3">Acetyl esterase/lipase</fullName>
    </submittedName>
</protein>
<dbReference type="OrthoDB" id="384721at2"/>
<dbReference type="GO" id="GO:0005886">
    <property type="term" value="C:plasma membrane"/>
    <property type="evidence" value="ECO:0007669"/>
    <property type="project" value="TreeGrafter"/>
</dbReference>
<evidence type="ECO:0000259" key="2">
    <source>
        <dbReference type="PROSITE" id="PS51704"/>
    </source>
</evidence>
<dbReference type="Gene3D" id="3.40.50.1820">
    <property type="entry name" value="alpha/beta hydrolase"/>
    <property type="match status" value="1"/>
</dbReference>
<dbReference type="PROSITE" id="PS51704">
    <property type="entry name" value="GP_PDE"/>
    <property type="match status" value="1"/>
</dbReference>
<dbReference type="Pfam" id="PF03009">
    <property type="entry name" value="GDPD"/>
    <property type="match status" value="1"/>
</dbReference>
<feature type="domain" description="GP-PDE" evidence="2">
    <location>
        <begin position="31"/>
        <end position="260"/>
    </location>
</feature>
<dbReference type="STRING" id="29529.SAMN04488122_4459"/>
<dbReference type="GO" id="GO:0006644">
    <property type="term" value="P:phospholipid metabolic process"/>
    <property type="evidence" value="ECO:0007669"/>
    <property type="project" value="TreeGrafter"/>
</dbReference>
<dbReference type="AlphaFoldDB" id="A0A1I0S7K0"/>
<keyword evidence="1" id="KW-0732">Signal</keyword>
<evidence type="ECO:0000256" key="1">
    <source>
        <dbReference type="SAM" id="SignalP"/>
    </source>
</evidence>
<dbReference type="PROSITE" id="PS51257">
    <property type="entry name" value="PROKAR_LIPOPROTEIN"/>
    <property type="match status" value="1"/>
</dbReference>
<dbReference type="PANTHER" id="PTHR46320">
    <property type="entry name" value="GLYCEROPHOSPHODIESTER PHOSPHODIESTERASE 1"/>
    <property type="match status" value="1"/>
</dbReference>
<dbReference type="Proteomes" id="UP000199310">
    <property type="component" value="Unassembled WGS sequence"/>
</dbReference>
<dbReference type="InterPro" id="IPR017946">
    <property type="entry name" value="PLC-like_Pdiesterase_TIM-brl"/>
</dbReference>
<proteinExistence type="predicted"/>
<dbReference type="GO" id="GO:0006580">
    <property type="term" value="P:ethanolamine metabolic process"/>
    <property type="evidence" value="ECO:0007669"/>
    <property type="project" value="TreeGrafter"/>
</dbReference>
<dbReference type="CDD" id="cd08566">
    <property type="entry name" value="GDPD_AtGDE_like"/>
    <property type="match status" value="1"/>
</dbReference>
<accession>A0A1I0S7K0</accession>
<dbReference type="GO" id="GO:0008889">
    <property type="term" value="F:glycerophosphodiester phosphodiesterase activity"/>
    <property type="evidence" value="ECO:0007669"/>
    <property type="project" value="TreeGrafter"/>
</dbReference>
<evidence type="ECO:0000313" key="3">
    <source>
        <dbReference type="EMBL" id="SEW51714.1"/>
    </source>
</evidence>
<dbReference type="SUPFAM" id="SSF53474">
    <property type="entry name" value="alpha/beta-Hydrolases"/>
    <property type="match status" value="1"/>
</dbReference>